<name>A0A8K0VT97_9PLEO</name>
<dbReference type="EMBL" id="JAGMVJ010000022">
    <property type="protein sequence ID" value="KAH7073261.1"/>
    <property type="molecule type" value="Genomic_DNA"/>
</dbReference>
<comment type="caution">
    <text evidence="2">The sequence shown here is derived from an EMBL/GenBank/DDBJ whole genome shotgun (WGS) entry which is preliminary data.</text>
</comment>
<evidence type="ECO:0000313" key="3">
    <source>
        <dbReference type="Proteomes" id="UP000813461"/>
    </source>
</evidence>
<feature type="region of interest" description="Disordered" evidence="1">
    <location>
        <begin position="155"/>
        <end position="180"/>
    </location>
</feature>
<keyword evidence="3" id="KW-1185">Reference proteome</keyword>
<accession>A0A8K0VT97</accession>
<feature type="compositionally biased region" description="Polar residues" evidence="1">
    <location>
        <begin position="388"/>
        <end position="398"/>
    </location>
</feature>
<feature type="region of interest" description="Disordered" evidence="1">
    <location>
        <begin position="1"/>
        <end position="85"/>
    </location>
</feature>
<feature type="compositionally biased region" description="Low complexity" evidence="1">
    <location>
        <begin position="165"/>
        <end position="179"/>
    </location>
</feature>
<feature type="region of interest" description="Disordered" evidence="1">
    <location>
        <begin position="388"/>
        <end position="409"/>
    </location>
</feature>
<feature type="compositionally biased region" description="Polar residues" evidence="1">
    <location>
        <begin position="52"/>
        <end position="63"/>
    </location>
</feature>
<dbReference type="AlphaFoldDB" id="A0A8K0VT97"/>
<evidence type="ECO:0000256" key="1">
    <source>
        <dbReference type="SAM" id="MobiDB-lite"/>
    </source>
</evidence>
<organism evidence="2 3">
    <name type="scientific">Paraphoma chrysanthemicola</name>
    <dbReference type="NCBI Taxonomy" id="798071"/>
    <lineage>
        <taxon>Eukaryota</taxon>
        <taxon>Fungi</taxon>
        <taxon>Dikarya</taxon>
        <taxon>Ascomycota</taxon>
        <taxon>Pezizomycotina</taxon>
        <taxon>Dothideomycetes</taxon>
        <taxon>Pleosporomycetidae</taxon>
        <taxon>Pleosporales</taxon>
        <taxon>Pleosporineae</taxon>
        <taxon>Phaeosphaeriaceae</taxon>
        <taxon>Paraphoma</taxon>
    </lineage>
</organism>
<evidence type="ECO:0000313" key="2">
    <source>
        <dbReference type="EMBL" id="KAH7073261.1"/>
    </source>
</evidence>
<dbReference type="Proteomes" id="UP000813461">
    <property type="component" value="Unassembled WGS sequence"/>
</dbReference>
<sequence length="584" mass="65264">MTDPLYASRKRSRESLSHGSAKRARDQHSESRYTGTPSAVTRTRQYEELTTRRQVSRTASLNIPASLPRSPQKRKDPQDLEQAPVQKRARVEIDLTDDVVFAKKTVVGDLEYKADQAEYKELEMEINAHYLKGDPSRRITDEWWKKLADWKSFKSGSKEMHKKATQQSTTSPQQPQLPLNSRHVDEIRRECPELPSRDIANYPELPREERRHEACINGIPSLTKLEAAVEAQEARVRVQIERLIRDGKLHPSRKTWSGHYDGNIAKAKGERKMLVEPLRWTDRSRQKARKPANGPSLPNTAVRSTAPKITPEMGSSRNFELPKSESHDVSHESIRDDRTTMLRLGVQGSRTDPGPKVSSTPEADGTNQISIPTMLPKSSISITMSGQEFVTPKTSPRRVTQAPPTPSFPSAALQARQKAMQTIHHQLQLKREAVRDGKSVSKAKRVVVEGVDVVRLLEEGTDVHEVAEMITPHIISMVKEERTRAISIRDGTVAAKFQEPSEQCVPSSRQDPTAPNASLAPAAILNVGEGLLQDMCNSIADSVWVSADLFGDQESAFWDAVNSMPDHFWAGVGQTMRSSEARGG</sequence>
<feature type="compositionally biased region" description="Basic and acidic residues" evidence="1">
    <location>
        <begin position="320"/>
        <end position="340"/>
    </location>
</feature>
<feature type="region of interest" description="Disordered" evidence="1">
    <location>
        <begin position="282"/>
        <end position="371"/>
    </location>
</feature>
<gene>
    <name evidence="2" type="ORF">FB567DRAFT_597571</name>
</gene>
<dbReference type="OrthoDB" id="10367746at2759"/>
<feature type="compositionally biased region" description="Polar residues" evidence="1">
    <location>
        <begin position="357"/>
        <end position="371"/>
    </location>
</feature>
<proteinExistence type="predicted"/>
<reference evidence="2" key="1">
    <citation type="journal article" date="2021" name="Nat. Commun.">
        <title>Genetic determinants of endophytism in the Arabidopsis root mycobiome.</title>
        <authorList>
            <person name="Mesny F."/>
            <person name="Miyauchi S."/>
            <person name="Thiergart T."/>
            <person name="Pickel B."/>
            <person name="Atanasova L."/>
            <person name="Karlsson M."/>
            <person name="Huettel B."/>
            <person name="Barry K.W."/>
            <person name="Haridas S."/>
            <person name="Chen C."/>
            <person name="Bauer D."/>
            <person name="Andreopoulos W."/>
            <person name="Pangilinan J."/>
            <person name="LaButti K."/>
            <person name="Riley R."/>
            <person name="Lipzen A."/>
            <person name="Clum A."/>
            <person name="Drula E."/>
            <person name="Henrissat B."/>
            <person name="Kohler A."/>
            <person name="Grigoriev I.V."/>
            <person name="Martin F.M."/>
            <person name="Hacquard S."/>
        </authorList>
    </citation>
    <scope>NUCLEOTIDE SEQUENCE</scope>
    <source>
        <strain evidence="2">MPI-SDFR-AT-0120</strain>
    </source>
</reference>
<feature type="compositionally biased region" description="Polar residues" evidence="1">
    <location>
        <begin position="32"/>
        <end position="43"/>
    </location>
</feature>
<protein>
    <submittedName>
        <fullName evidence="2">Uncharacterized protein</fullName>
    </submittedName>
</protein>